<proteinExistence type="predicted"/>
<keyword evidence="1" id="KW-0472">Membrane</keyword>
<feature type="transmembrane region" description="Helical" evidence="1">
    <location>
        <begin position="42"/>
        <end position="61"/>
    </location>
</feature>
<feature type="transmembrane region" description="Helical" evidence="1">
    <location>
        <begin position="92"/>
        <end position="112"/>
    </location>
</feature>
<evidence type="ECO:0000313" key="3">
    <source>
        <dbReference type="Proteomes" id="UP001430679"/>
    </source>
</evidence>
<feature type="transmembrane region" description="Helical" evidence="1">
    <location>
        <begin position="12"/>
        <end position="30"/>
    </location>
</feature>
<dbReference type="Proteomes" id="UP001430679">
    <property type="component" value="Unassembled WGS sequence"/>
</dbReference>
<sequence>MTELAKIGKKQTLFVFICILIISLYSTYIYQSYQSEIDIKNLISGITRFFLTIGLLYLVYIGKKWAKVVTIVLFSIANVILIISLFSIDISLINKAPIIIMTVVYSFSLYHFTISKSFKAFFEYQNNKNTDVIS</sequence>
<dbReference type="RefSeq" id="WP_230033163.1">
    <property type="nucleotide sequence ID" value="NZ_JAJJMM010000001.1"/>
</dbReference>
<reference evidence="2" key="1">
    <citation type="submission" date="2021-11" db="EMBL/GenBank/DDBJ databases">
        <title>Description of novel Flavobacterium species.</title>
        <authorList>
            <person name="Saticioglu I.B."/>
            <person name="Ay H."/>
            <person name="Altun S."/>
            <person name="Duman M."/>
        </authorList>
    </citation>
    <scope>NUCLEOTIDE SEQUENCE</scope>
    <source>
        <strain evidence="2">F-30</strain>
    </source>
</reference>
<feature type="transmembrane region" description="Helical" evidence="1">
    <location>
        <begin position="68"/>
        <end position="86"/>
    </location>
</feature>
<keyword evidence="1" id="KW-1133">Transmembrane helix</keyword>
<evidence type="ECO:0000313" key="2">
    <source>
        <dbReference type="EMBL" id="MCC9061843.1"/>
    </source>
</evidence>
<evidence type="ECO:0000256" key="1">
    <source>
        <dbReference type="SAM" id="Phobius"/>
    </source>
</evidence>
<keyword evidence="3" id="KW-1185">Reference proteome</keyword>
<comment type="caution">
    <text evidence="2">The sequence shown here is derived from an EMBL/GenBank/DDBJ whole genome shotgun (WGS) entry which is preliminary data.</text>
</comment>
<keyword evidence="1" id="KW-0812">Transmembrane</keyword>
<protein>
    <submittedName>
        <fullName evidence="2">Uncharacterized protein</fullName>
    </submittedName>
</protein>
<gene>
    <name evidence="2" type="ORF">LNP81_02410</name>
</gene>
<accession>A0ABS8M8L0</accession>
<name>A0ABS8M8L0_9FLAO</name>
<organism evidence="2 3">
    <name type="scientific">Flavobacterium piscisymbiosum</name>
    <dbReference type="NCBI Taxonomy" id="2893753"/>
    <lineage>
        <taxon>Bacteria</taxon>
        <taxon>Pseudomonadati</taxon>
        <taxon>Bacteroidota</taxon>
        <taxon>Flavobacteriia</taxon>
        <taxon>Flavobacteriales</taxon>
        <taxon>Flavobacteriaceae</taxon>
        <taxon>Flavobacterium</taxon>
    </lineage>
</organism>
<dbReference type="EMBL" id="JAJJMM010000001">
    <property type="protein sequence ID" value="MCC9061843.1"/>
    <property type="molecule type" value="Genomic_DNA"/>
</dbReference>